<feature type="signal peptide" evidence="3">
    <location>
        <begin position="1"/>
        <end position="27"/>
    </location>
</feature>
<keyword evidence="2" id="KW-0812">Transmembrane</keyword>
<dbReference type="Proteomes" id="UP000317303">
    <property type="component" value="Unassembled WGS sequence"/>
</dbReference>
<keyword evidence="5" id="KW-1185">Reference proteome</keyword>
<accession>A0A660CE31</accession>
<dbReference type="OrthoDB" id="3555996at2"/>
<protein>
    <submittedName>
        <fullName evidence="4">Uncharacterized protein</fullName>
    </submittedName>
</protein>
<comment type="caution">
    <text evidence="4">The sequence shown here is derived from an EMBL/GenBank/DDBJ whole genome shotgun (WGS) entry which is preliminary data.</text>
</comment>
<keyword evidence="2" id="KW-0472">Membrane</keyword>
<gene>
    <name evidence="4" type="ORF">JD82_03508</name>
</gene>
<dbReference type="RefSeq" id="WP_030530258.1">
    <property type="nucleotide sequence ID" value="NZ_JOIJ01000001.1"/>
</dbReference>
<proteinExistence type="predicted"/>
<feature type="compositionally biased region" description="Low complexity" evidence="1">
    <location>
        <begin position="158"/>
        <end position="195"/>
    </location>
</feature>
<keyword evidence="3" id="KW-0732">Signal</keyword>
<keyword evidence="2" id="KW-1133">Transmembrane helix</keyword>
<evidence type="ECO:0000256" key="3">
    <source>
        <dbReference type="SAM" id="SignalP"/>
    </source>
</evidence>
<dbReference type="EMBL" id="VLJV01000001">
    <property type="protein sequence ID" value="TWH21642.1"/>
    <property type="molecule type" value="Genomic_DNA"/>
</dbReference>
<evidence type="ECO:0000256" key="1">
    <source>
        <dbReference type="SAM" id="MobiDB-lite"/>
    </source>
</evidence>
<evidence type="ECO:0000256" key="2">
    <source>
        <dbReference type="SAM" id="Phobius"/>
    </source>
</evidence>
<feature type="transmembrane region" description="Helical" evidence="2">
    <location>
        <begin position="284"/>
        <end position="305"/>
    </location>
</feature>
<feature type="chain" id="PRO_5024970252" evidence="3">
    <location>
        <begin position="28"/>
        <end position="310"/>
    </location>
</feature>
<organism evidence="4 5">
    <name type="scientific">Prauserella rugosa</name>
    <dbReference type="NCBI Taxonomy" id="43354"/>
    <lineage>
        <taxon>Bacteria</taxon>
        <taxon>Bacillati</taxon>
        <taxon>Actinomycetota</taxon>
        <taxon>Actinomycetes</taxon>
        <taxon>Pseudonocardiales</taxon>
        <taxon>Pseudonocardiaceae</taxon>
        <taxon>Prauserella</taxon>
    </lineage>
</organism>
<sequence length="310" mass="30907">MRTKTALTRVLGMAAATAVATGLTALAAPAAGAQTQAPVDSCTTTVAAPIGAKVMLDGEAVAGHVKTGAREADRFLQFTFPNNLAEEISKHTLEVGSVPDKATGVVGGQRIATVVTDILDGNPALGWPSKRQEVLDSISNKIAGNCGMPIEATNYSAPTSSRPQQHQPQQGGSGPGTTQPAPGGATGGQQAVPTTPGAPQGSGDAYAAPRDYGDIPAASAPTEGSAVPPDMRYSPQDGVPGAPDSPEYGVLSDGGKTGGGGDVRNAGNADALAADTTAPGQVQLPMLLAVVALAGVTAALVRTWVLRKTT</sequence>
<dbReference type="AlphaFoldDB" id="A0A660CE31"/>
<name>A0A660CE31_9PSEU</name>
<reference evidence="4 5" key="1">
    <citation type="submission" date="2019-07" db="EMBL/GenBank/DDBJ databases">
        <title>R&amp;d 2014.</title>
        <authorList>
            <person name="Klenk H.-P."/>
        </authorList>
    </citation>
    <scope>NUCLEOTIDE SEQUENCE [LARGE SCALE GENOMIC DNA]</scope>
    <source>
        <strain evidence="4 5">DSM 43194</strain>
    </source>
</reference>
<feature type="region of interest" description="Disordered" evidence="1">
    <location>
        <begin position="149"/>
        <end position="263"/>
    </location>
</feature>
<evidence type="ECO:0000313" key="4">
    <source>
        <dbReference type="EMBL" id="TWH21642.1"/>
    </source>
</evidence>
<evidence type="ECO:0000313" key="5">
    <source>
        <dbReference type="Proteomes" id="UP000317303"/>
    </source>
</evidence>